<proteinExistence type="evidence at transcript level"/>
<evidence type="ECO:0000313" key="1">
    <source>
        <dbReference type="EMBL" id="ABR17076.1"/>
    </source>
</evidence>
<accession>B8LN46</accession>
<protein>
    <submittedName>
        <fullName evidence="1">Uncharacterized protein</fullName>
    </submittedName>
</protein>
<sequence>MWQMELQIRLLNSLIMLYLLLRLSKIVCGHKKTPEVEIT</sequence>
<dbReference type="AlphaFoldDB" id="B8LN46"/>
<reference evidence="1" key="1">
    <citation type="submission" date="2007-06" db="EMBL/GenBank/DDBJ databases">
        <title>Full length cDNA sequences from Sitka Spruce (Picea sitchensis).</title>
        <authorList>
            <person name="Ralph S.G."/>
            <person name="Chun H.E."/>
            <person name="Liao N."/>
            <person name="Ali J."/>
            <person name="Reid K."/>
            <person name="Kolosova N."/>
            <person name="Cooper N."/>
            <person name="Cullis C."/>
            <person name="Jancsik S."/>
            <person name="Moore R."/>
            <person name="Mayo M."/>
            <person name="Wagner S."/>
            <person name="Holt R.A."/>
            <person name="Jones S.J.M."/>
            <person name="Marra M.A."/>
            <person name="Ritland C.E."/>
            <person name="Ritland K."/>
            <person name="Bohlmann J."/>
        </authorList>
    </citation>
    <scope>NUCLEOTIDE SEQUENCE</scope>
    <source>
        <tissue evidence="1">Green portion of the leader tissue</tissue>
    </source>
</reference>
<name>B8LN46_PICSI</name>
<dbReference type="EMBL" id="EF677241">
    <property type="protein sequence ID" value="ABR17076.1"/>
    <property type="molecule type" value="mRNA"/>
</dbReference>
<organism evidence="1">
    <name type="scientific">Picea sitchensis</name>
    <name type="common">Sitka spruce</name>
    <name type="synonym">Pinus sitchensis</name>
    <dbReference type="NCBI Taxonomy" id="3332"/>
    <lineage>
        <taxon>Eukaryota</taxon>
        <taxon>Viridiplantae</taxon>
        <taxon>Streptophyta</taxon>
        <taxon>Embryophyta</taxon>
        <taxon>Tracheophyta</taxon>
        <taxon>Spermatophyta</taxon>
        <taxon>Pinopsida</taxon>
        <taxon>Pinidae</taxon>
        <taxon>Conifers I</taxon>
        <taxon>Pinales</taxon>
        <taxon>Pinaceae</taxon>
        <taxon>Picea</taxon>
    </lineage>
</organism>